<feature type="active site" description="Nucleophile; cysteine thiosulfonate intermediate" evidence="3">
    <location>
        <position position="243"/>
    </location>
</feature>
<evidence type="ECO:0000256" key="1">
    <source>
        <dbReference type="ARBA" id="ARBA00009732"/>
    </source>
</evidence>
<dbReference type="RefSeq" id="WP_234698871.1">
    <property type="nucleotide sequence ID" value="NZ_CP036425.1"/>
</dbReference>
<comment type="catalytic activity">
    <reaction evidence="3">
        <text>[thioredoxin]-disulfide + sulfite + adenosine 3',5'-bisphosphate + 2 H(+) = [thioredoxin]-dithiol + 3'-phosphoadenylyl sulfate</text>
        <dbReference type="Rhea" id="RHEA:11724"/>
        <dbReference type="Rhea" id="RHEA-COMP:10698"/>
        <dbReference type="Rhea" id="RHEA-COMP:10700"/>
        <dbReference type="ChEBI" id="CHEBI:15378"/>
        <dbReference type="ChEBI" id="CHEBI:17359"/>
        <dbReference type="ChEBI" id="CHEBI:29950"/>
        <dbReference type="ChEBI" id="CHEBI:50058"/>
        <dbReference type="ChEBI" id="CHEBI:58339"/>
        <dbReference type="ChEBI" id="CHEBI:58343"/>
        <dbReference type="EC" id="1.8.4.8"/>
    </reaction>
</comment>
<dbReference type="CDD" id="cd23945">
    <property type="entry name" value="PAPS_reductase"/>
    <property type="match status" value="1"/>
</dbReference>
<dbReference type="SUPFAM" id="SSF52402">
    <property type="entry name" value="Adenine nucleotide alpha hydrolases-like"/>
    <property type="match status" value="1"/>
</dbReference>
<dbReference type="NCBIfam" id="NF002537">
    <property type="entry name" value="PRK02090.1"/>
    <property type="match status" value="1"/>
</dbReference>
<dbReference type="HAMAP" id="MF_00063">
    <property type="entry name" value="CysH"/>
    <property type="match status" value="1"/>
</dbReference>
<dbReference type="GO" id="GO:0005737">
    <property type="term" value="C:cytoplasm"/>
    <property type="evidence" value="ECO:0007669"/>
    <property type="project" value="UniProtKB-SubCell"/>
</dbReference>
<comment type="pathway">
    <text evidence="3">Sulfur metabolism; hydrogen sulfide biosynthesis; sulfite from sulfate: step 3/3.</text>
</comment>
<evidence type="ECO:0000256" key="2">
    <source>
        <dbReference type="ARBA" id="ARBA00023002"/>
    </source>
</evidence>
<dbReference type="InterPro" id="IPR002500">
    <property type="entry name" value="PAPS_reduct_dom"/>
</dbReference>
<dbReference type="GO" id="GO:0004604">
    <property type="term" value="F:phosphoadenylyl-sulfate reductase (thioredoxin) activity"/>
    <property type="evidence" value="ECO:0007669"/>
    <property type="project" value="UniProtKB-UniRule"/>
</dbReference>
<gene>
    <name evidence="3 6" type="primary">cysH</name>
    <name evidence="6" type="ORF">KS4_17630</name>
</gene>
<keyword evidence="2 3" id="KW-0560">Oxidoreductase</keyword>
<comment type="caution">
    <text evidence="3">Lacks conserved residue(s) required for the propagation of feature annotation.</text>
</comment>
<dbReference type="UniPathway" id="UPA00140">
    <property type="reaction ID" value="UER00206"/>
</dbReference>
<sequence>MSPAISDHRSEEVRATIDLPEVNEQLNGKDATEIIAWAYENFESNLVMTSSFGAQAALMLHLVTRVVPNIPVIFIDTGYHFAETYQFADDLAERLNLNLKIYQANISPAYMEAKHGKLWEAGETDDEIVANLNKYDRLRKVEPMQRALSELEAASWLAGLRGQQTSHRSGLQTVAKQDGRYKVHPILTWSQKDVYEYLKANDLPTHPLYEQGYKSIGDWHSTRPIGADEDERAGRFKGLKQECGLHLPTSQEEGESRDASML</sequence>
<evidence type="ECO:0000256" key="4">
    <source>
        <dbReference type="SAM" id="MobiDB-lite"/>
    </source>
</evidence>
<comment type="subcellular location">
    <subcellularLocation>
        <location evidence="3">Cytoplasm</location>
    </subcellularLocation>
</comment>
<protein>
    <recommendedName>
        <fullName evidence="3">Phosphoadenosine 5'-phosphosulfate reductase</fullName>
        <shortName evidence="3">PAPS reductase</shortName>
        <ecNumber evidence="3">1.8.4.8</ecNumber>
    </recommendedName>
    <alternativeName>
        <fullName evidence="3">3'-phosphoadenylylsulfate reductase</fullName>
    </alternativeName>
    <alternativeName>
        <fullName evidence="3">PAPS reductase, thioredoxin dependent</fullName>
    </alternativeName>
    <alternativeName>
        <fullName evidence="3">PAPS sulfotransferase</fullName>
    </alternativeName>
    <alternativeName>
        <fullName evidence="3">PAdoPS reductase</fullName>
    </alternativeName>
</protein>
<dbReference type="GO" id="GO:0070814">
    <property type="term" value="P:hydrogen sulfide biosynthetic process"/>
    <property type="evidence" value="ECO:0007669"/>
    <property type="project" value="UniProtKB-UniRule"/>
</dbReference>
<dbReference type="InterPro" id="IPR004511">
    <property type="entry name" value="PAPS/APS_Rdtase"/>
</dbReference>
<dbReference type="GO" id="GO:0019379">
    <property type="term" value="P:sulfate assimilation, phosphoadenylyl sulfate reduction by phosphoadenylyl-sulfate reductase (thioredoxin)"/>
    <property type="evidence" value="ECO:0007669"/>
    <property type="project" value="UniProtKB-UniRule"/>
</dbReference>
<organism evidence="6 7">
    <name type="scientific">Poriferisphaera corsica</name>
    <dbReference type="NCBI Taxonomy" id="2528020"/>
    <lineage>
        <taxon>Bacteria</taxon>
        <taxon>Pseudomonadati</taxon>
        <taxon>Planctomycetota</taxon>
        <taxon>Phycisphaerae</taxon>
        <taxon>Phycisphaerales</taxon>
        <taxon>Phycisphaeraceae</taxon>
        <taxon>Poriferisphaera</taxon>
    </lineage>
</organism>
<keyword evidence="7" id="KW-1185">Reference proteome</keyword>
<dbReference type="PANTHER" id="PTHR46509">
    <property type="entry name" value="PHOSPHOADENOSINE PHOSPHOSULFATE REDUCTASE"/>
    <property type="match status" value="1"/>
</dbReference>
<comment type="function">
    <text evidence="3">Catalyzes the formation of sulfite from phosphoadenosine 5'-phosphosulfate (PAPS) using thioredoxin as an electron donor.</text>
</comment>
<comment type="similarity">
    <text evidence="1 3">Belongs to the PAPS reductase family. CysH subfamily.</text>
</comment>
<dbReference type="Pfam" id="PF01507">
    <property type="entry name" value="PAPS_reduct"/>
    <property type="match status" value="1"/>
</dbReference>
<reference evidence="6 7" key="1">
    <citation type="submission" date="2019-02" db="EMBL/GenBank/DDBJ databases">
        <title>Deep-cultivation of Planctomycetes and their phenomic and genomic characterization uncovers novel biology.</title>
        <authorList>
            <person name="Wiegand S."/>
            <person name="Jogler M."/>
            <person name="Boedeker C."/>
            <person name="Pinto D."/>
            <person name="Vollmers J."/>
            <person name="Rivas-Marin E."/>
            <person name="Kohn T."/>
            <person name="Peeters S.H."/>
            <person name="Heuer A."/>
            <person name="Rast P."/>
            <person name="Oberbeckmann S."/>
            <person name="Bunk B."/>
            <person name="Jeske O."/>
            <person name="Meyerdierks A."/>
            <person name="Storesund J.E."/>
            <person name="Kallscheuer N."/>
            <person name="Luecker S."/>
            <person name="Lage O.M."/>
            <person name="Pohl T."/>
            <person name="Merkel B.J."/>
            <person name="Hornburger P."/>
            <person name="Mueller R.-W."/>
            <person name="Bruemmer F."/>
            <person name="Labrenz M."/>
            <person name="Spormann A.M."/>
            <person name="Op den Camp H."/>
            <person name="Overmann J."/>
            <person name="Amann R."/>
            <person name="Jetten M.S.M."/>
            <person name="Mascher T."/>
            <person name="Medema M.H."/>
            <person name="Devos D.P."/>
            <person name="Kaster A.-K."/>
            <person name="Ovreas L."/>
            <person name="Rohde M."/>
            <person name="Galperin M.Y."/>
            <person name="Jogler C."/>
        </authorList>
    </citation>
    <scope>NUCLEOTIDE SEQUENCE [LARGE SCALE GENOMIC DNA]</scope>
    <source>
        <strain evidence="6 7">KS4</strain>
    </source>
</reference>
<evidence type="ECO:0000313" key="6">
    <source>
        <dbReference type="EMBL" id="QDU33707.1"/>
    </source>
</evidence>
<dbReference type="Gene3D" id="3.40.50.620">
    <property type="entry name" value="HUPs"/>
    <property type="match status" value="1"/>
</dbReference>
<dbReference type="PANTHER" id="PTHR46509:SF1">
    <property type="entry name" value="PHOSPHOADENOSINE PHOSPHOSULFATE REDUCTASE"/>
    <property type="match status" value="1"/>
</dbReference>
<proteinExistence type="inferred from homology"/>
<dbReference type="InterPro" id="IPR011800">
    <property type="entry name" value="PAPS_reductase_CysH"/>
</dbReference>
<dbReference type="EMBL" id="CP036425">
    <property type="protein sequence ID" value="QDU33707.1"/>
    <property type="molecule type" value="Genomic_DNA"/>
</dbReference>
<dbReference type="EC" id="1.8.4.8" evidence="3"/>
<name>A0A517YU15_9BACT</name>
<evidence type="ECO:0000313" key="7">
    <source>
        <dbReference type="Proteomes" id="UP000317369"/>
    </source>
</evidence>
<feature type="region of interest" description="Disordered" evidence="4">
    <location>
        <begin position="240"/>
        <end position="262"/>
    </location>
</feature>
<dbReference type="PIRSF" id="PIRSF000857">
    <property type="entry name" value="PAPS_reductase"/>
    <property type="match status" value="1"/>
</dbReference>
<accession>A0A517YU15</accession>
<keyword evidence="3" id="KW-0963">Cytoplasm</keyword>
<evidence type="ECO:0000259" key="5">
    <source>
        <dbReference type="Pfam" id="PF01507"/>
    </source>
</evidence>
<evidence type="ECO:0000256" key="3">
    <source>
        <dbReference type="HAMAP-Rule" id="MF_00063"/>
    </source>
</evidence>
<dbReference type="Proteomes" id="UP000317369">
    <property type="component" value="Chromosome"/>
</dbReference>
<dbReference type="AlphaFoldDB" id="A0A517YU15"/>
<dbReference type="InterPro" id="IPR014729">
    <property type="entry name" value="Rossmann-like_a/b/a_fold"/>
</dbReference>
<dbReference type="NCBIfam" id="TIGR00434">
    <property type="entry name" value="cysH"/>
    <property type="match status" value="1"/>
</dbReference>
<feature type="domain" description="Phosphoadenosine phosphosulphate reductase" evidence="5">
    <location>
        <begin position="45"/>
        <end position="224"/>
    </location>
</feature>
<dbReference type="NCBIfam" id="TIGR02057">
    <property type="entry name" value="PAPS_reductase"/>
    <property type="match status" value="1"/>
</dbReference>
<dbReference type="KEGG" id="pcor:KS4_17630"/>